<dbReference type="InterPro" id="IPR003959">
    <property type="entry name" value="ATPase_AAA_core"/>
</dbReference>
<dbReference type="Pfam" id="PF13476">
    <property type="entry name" value="AAA_23"/>
    <property type="match status" value="1"/>
</dbReference>
<dbReference type="EMBL" id="QEKQ01000004">
    <property type="protein sequence ID" value="PVY76886.1"/>
    <property type="molecule type" value="Genomic_DNA"/>
</dbReference>
<dbReference type="Pfam" id="PF13304">
    <property type="entry name" value="AAA_21"/>
    <property type="match status" value="1"/>
</dbReference>
<evidence type="ECO:0000313" key="4">
    <source>
        <dbReference type="Proteomes" id="UP000245887"/>
    </source>
</evidence>
<accession>A0A2U1CXP2</accession>
<evidence type="ECO:0000259" key="1">
    <source>
        <dbReference type="Pfam" id="PF13304"/>
    </source>
</evidence>
<evidence type="ECO:0000259" key="2">
    <source>
        <dbReference type="Pfam" id="PF13476"/>
    </source>
</evidence>
<dbReference type="PANTHER" id="PTHR43581:SF2">
    <property type="entry name" value="EXCINUCLEASE ATPASE SUBUNIT"/>
    <property type="match status" value="1"/>
</dbReference>
<dbReference type="InterPro" id="IPR051396">
    <property type="entry name" value="Bact_Antivir_Def_Nuclease"/>
</dbReference>
<dbReference type="PANTHER" id="PTHR43581">
    <property type="entry name" value="ATP/GTP PHOSPHATASE"/>
    <property type="match status" value="1"/>
</dbReference>
<feature type="domain" description="Rad50/SbcC-type AAA" evidence="2">
    <location>
        <begin position="26"/>
        <end position="63"/>
    </location>
</feature>
<dbReference type="Gene3D" id="3.40.50.300">
    <property type="entry name" value="P-loop containing nucleotide triphosphate hydrolases"/>
    <property type="match status" value="2"/>
</dbReference>
<dbReference type="SUPFAM" id="SSF52540">
    <property type="entry name" value="P-loop containing nucleoside triphosphate hydrolases"/>
    <property type="match status" value="1"/>
</dbReference>
<sequence length="410" mass="45376">MQVRAVADRVLGQGIVNNRKVMMIDQLELKNFTSFGDLDIDFSSKINVIIGENGTGKTHLLKAAYGLCAGASLFKNRSDLGKAELEAALTAKFLRLFMPLDDKLGKMHLHGAREQASLTAQFAEGQKVNATFFNNSTELSIKDSQSYAKYRAEPVFIPTKEVLSLVKGMADETHDQKTVELIFDDGYVDLAKALTKASGEDLDARINEDPRLNSIIPQLVSLVGGCYQWENGGFCFQPGEYREKPSPKRTNSKSAQAYQDSTVTEFVAESGRQYSSSMTAEGFRKIGILHRLLSNGVLSPGSSGPLFWDEPESNMNPKLMKLLVQVLLELARNNQQVILATHDYVLLKWFDLLARPGQGDHIRFHALVNKGGQVTLQSANSYKELDNNAIANTFNDLYDEEIKRSLGGKA</sequence>
<dbReference type="GO" id="GO:0016887">
    <property type="term" value="F:ATP hydrolysis activity"/>
    <property type="evidence" value="ECO:0007669"/>
    <property type="project" value="InterPro"/>
</dbReference>
<dbReference type="GO" id="GO:0005524">
    <property type="term" value="F:ATP binding"/>
    <property type="evidence" value="ECO:0007669"/>
    <property type="project" value="InterPro"/>
</dbReference>
<evidence type="ECO:0000313" key="3">
    <source>
        <dbReference type="EMBL" id="PVY76886.1"/>
    </source>
</evidence>
<dbReference type="AlphaFoldDB" id="A0A2U1CXP2"/>
<dbReference type="InterPro" id="IPR038729">
    <property type="entry name" value="Rad50/SbcC_AAA"/>
</dbReference>
<dbReference type="CDD" id="cd00267">
    <property type="entry name" value="ABC_ATPase"/>
    <property type="match status" value="1"/>
</dbReference>
<reference evidence="3 4" key="1">
    <citation type="submission" date="2018-04" db="EMBL/GenBank/DDBJ databases">
        <title>Genomic Encyclopedia of Type Strains, Phase IV (KMG-IV): sequencing the most valuable type-strain genomes for metagenomic binning, comparative biology and taxonomic classification.</title>
        <authorList>
            <person name="Goeker M."/>
        </authorList>
    </citation>
    <scope>NUCLEOTIDE SEQUENCE [LARGE SCALE GENOMIC DNA]</scope>
    <source>
        <strain evidence="3 4">DSM 28688</strain>
    </source>
</reference>
<feature type="domain" description="ATPase AAA-type core" evidence="1">
    <location>
        <begin position="251"/>
        <end position="347"/>
    </location>
</feature>
<proteinExistence type="predicted"/>
<comment type="caution">
    <text evidence="3">The sequence shown here is derived from an EMBL/GenBank/DDBJ whole genome shotgun (WGS) entry which is preliminary data.</text>
</comment>
<protein>
    <submittedName>
        <fullName evidence="3">AAA15 family ATPase/GTPase</fullName>
    </submittedName>
</protein>
<gene>
    <name evidence="3" type="ORF">C8D92_104117</name>
</gene>
<dbReference type="Proteomes" id="UP000245887">
    <property type="component" value="Unassembled WGS sequence"/>
</dbReference>
<dbReference type="InterPro" id="IPR027417">
    <property type="entry name" value="P-loop_NTPase"/>
</dbReference>
<organism evidence="3 4">
    <name type="scientific">Tamilnaduibacter salinus</name>
    <dbReference type="NCBI Taxonomy" id="1484056"/>
    <lineage>
        <taxon>Bacteria</taxon>
        <taxon>Pseudomonadati</taxon>
        <taxon>Pseudomonadota</taxon>
        <taxon>Gammaproteobacteria</taxon>
        <taxon>Pseudomonadales</taxon>
        <taxon>Marinobacteraceae</taxon>
        <taxon>Tamilnaduibacter</taxon>
    </lineage>
</organism>
<name>A0A2U1CXP2_9GAMM</name>